<evidence type="ECO:0000313" key="4">
    <source>
        <dbReference type="Proteomes" id="UP000604046"/>
    </source>
</evidence>
<feature type="transmembrane region" description="Helical" evidence="2">
    <location>
        <begin position="247"/>
        <end position="267"/>
    </location>
</feature>
<gene>
    <name evidence="3" type="ORF">SNAT2548_LOCUS9635</name>
</gene>
<keyword evidence="4" id="KW-1185">Reference proteome</keyword>
<feature type="region of interest" description="Disordered" evidence="1">
    <location>
        <begin position="649"/>
        <end position="682"/>
    </location>
</feature>
<feature type="compositionally biased region" description="Polar residues" evidence="1">
    <location>
        <begin position="649"/>
        <end position="658"/>
    </location>
</feature>
<reference evidence="3" key="1">
    <citation type="submission" date="2021-02" db="EMBL/GenBank/DDBJ databases">
        <authorList>
            <person name="Dougan E. K."/>
            <person name="Rhodes N."/>
            <person name="Thang M."/>
            <person name="Chan C."/>
        </authorList>
    </citation>
    <scope>NUCLEOTIDE SEQUENCE</scope>
</reference>
<feature type="transmembrane region" description="Helical" evidence="2">
    <location>
        <begin position="347"/>
        <end position="368"/>
    </location>
</feature>
<evidence type="ECO:0000256" key="1">
    <source>
        <dbReference type="SAM" id="MobiDB-lite"/>
    </source>
</evidence>
<dbReference type="Proteomes" id="UP000604046">
    <property type="component" value="Unassembled WGS sequence"/>
</dbReference>
<keyword evidence="2" id="KW-0472">Membrane</keyword>
<keyword evidence="2" id="KW-1133">Transmembrane helix</keyword>
<dbReference type="EMBL" id="CAJNDS010000768">
    <property type="protein sequence ID" value="CAE7232567.1"/>
    <property type="molecule type" value="Genomic_DNA"/>
</dbReference>
<organism evidence="3 4">
    <name type="scientific">Symbiodinium natans</name>
    <dbReference type="NCBI Taxonomy" id="878477"/>
    <lineage>
        <taxon>Eukaryota</taxon>
        <taxon>Sar</taxon>
        <taxon>Alveolata</taxon>
        <taxon>Dinophyceae</taxon>
        <taxon>Suessiales</taxon>
        <taxon>Symbiodiniaceae</taxon>
        <taxon>Symbiodinium</taxon>
    </lineage>
</organism>
<dbReference type="AlphaFoldDB" id="A0A812KYX5"/>
<name>A0A812KYX5_9DINO</name>
<accession>A0A812KYX5</accession>
<evidence type="ECO:0000313" key="3">
    <source>
        <dbReference type="EMBL" id="CAE7232567.1"/>
    </source>
</evidence>
<comment type="caution">
    <text evidence="3">The sequence shown here is derived from an EMBL/GenBank/DDBJ whole genome shotgun (WGS) entry which is preliminary data.</text>
</comment>
<proteinExistence type="predicted"/>
<keyword evidence="2" id="KW-0812">Transmembrane</keyword>
<feature type="transmembrane region" description="Helical" evidence="2">
    <location>
        <begin position="274"/>
        <end position="293"/>
    </location>
</feature>
<feature type="transmembrane region" description="Helical" evidence="2">
    <location>
        <begin position="313"/>
        <end position="335"/>
    </location>
</feature>
<evidence type="ECO:0000256" key="2">
    <source>
        <dbReference type="SAM" id="Phobius"/>
    </source>
</evidence>
<protein>
    <submittedName>
        <fullName evidence="3">Uncharacterized protein</fullName>
    </submittedName>
</protein>
<sequence length="682" mass="76925">MNGELHSNQYSRSLWKVVFELHGLVGLAAAGCKDLATCENMLCLSEYGFEGRLHVASEVDRCTLLRFLRAEKGKWRAESGSQTRGPTPINRCISGVGPLSVRAEIFPSLEPRRCEAQHRTSVIDTVLAMLPSSSSLLNDLQAPIEVKMGEAWRVLYPGGILAIATNTMVEVRLREHNAVKGQWWAKEQLQASRSFPGFSEVAKEIDEAERRAVNREYERNQRKEAAKTTLKNRLARRLRRKNAEETFAAHARYFAIALILLLICAGIPPADVSMALALTAAAALLFVVVWYFASASTAQADFKYGSWHAPGSLMFQCGYALGNVAIIFMGLYHTLLLSKFHRSGSRLYFLSALILWPLTCASCIFCVGCRSCRFAAEDAEAQRALSEEQSQAKVQVQEANKRTIVFQGSVLPDRRWPCIVSWPGKYEGAWDELVAASRRGQVSAGVVFLPKTTPMYGKHDPIPPAEHIPGTCWCDPLYGGEQEHGCRWWSLWIKNIDAAHSIGAPLHVYFFKDAVGKGKIESFDIAGRENRRRQDINKRREEFKKSEQFTCLQMEMARLRKSEPLWRFWTANRFDQSSHYSREEERCFREWLPREESEILKMSEGLGTSQKAEVAWLKRKGYDYKMIDVSYWLDAEFKPNGLYSRLTVSHDSPSQAGNLQPGVQLIGHPQAQLPGPDRPPGL</sequence>